<keyword evidence="3" id="KW-1185">Reference proteome</keyword>
<dbReference type="Proteomes" id="UP000800097">
    <property type="component" value="Unassembled WGS sequence"/>
</dbReference>
<dbReference type="GeneID" id="54553479"/>
<dbReference type="SUPFAM" id="SSF56601">
    <property type="entry name" value="beta-lactamase/transpeptidase-like"/>
    <property type="match status" value="1"/>
</dbReference>
<dbReference type="RefSeq" id="XP_033653493.1">
    <property type="nucleotide sequence ID" value="XM_033800304.1"/>
</dbReference>
<dbReference type="OrthoDB" id="428260at2759"/>
<dbReference type="InterPro" id="IPR001466">
    <property type="entry name" value="Beta-lactam-related"/>
</dbReference>
<protein>
    <submittedName>
        <fullName evidence="2">Beta-lactamase/transpeptidase-like protein</fullName>
    </submittedName>
</protein>
<dbReference type="InterPro" id="IPR012338">
    <property type="entry name" value="Beta-lactam/transpept-like"/>
</dbReference>
<dbReference type="EMBL" id="ML986495">
    <property type="protein sequence ID" value="KAF2275954.1"/>
    <property type="molecule type" value="Genomic_DNA"/>
</dbReference>
<feature type="domain" description="Beta-lactamase-related" evidence="1">
    <location>
        <begin position="25"/>
        <end position="395"/>
    </location>
</feature>
<evidence type="ECO:0000313" key="3">
    <source>
        <dbReference type="Proteomes" id="UP000800097"/>
    </source>
</evidence>
<name>A0A6A6JIB9_WESOR</name>
<dbReference type="AlphaFoldDB" id="A0A6A6JIB9"/>
<dbReference type="Gene3D" id="3.40.710.10">
    <property type="entry name" value="DD-peptidase/beta-lactamase superfamily"/>
    <property type="match status" value="1"/>
</dbReference>
<dbReference type="InterPro" id="IPR050789">
    <property type="entry name" value="Diverse_Enzym_Activities"/>
</dbReference>
<sequence>MPLSAQAVQSVISILDGVTSGGKTGSPGLVFIAVDKNGKTLVEHASGTRGINSNQPMDMDTTFWIASCTKTVTAIACMQLVEQGKLSLDDPETVRKYAPEIGQKKVYADGVTPAEQQRPVTLRMLLSHTAGFAYTFLDPRPTIWGRPVGIDEFSGDEKEILDTPLFNQPGTVWQYGTNVDWAGIVLERATGQKLNDYFQEHIFKPLGIHNVTMFPTQEMRGNLAYMHQRDPTGVLHERDHLYRRAFNTTSKEEQQRFLHSGGAGLFAKPKEYISSGPHRPSKQRHMSYQGAKILSADTVNAMFENQIPEHPNFARNATPPANPLLANHSKEMYPQEGNPPQGGGLSFFLTIAPGATGRAANTAWWAGLANLFWWVDREKGVAGMIASQVLPFGDPKVVGAWVAVEKAVYDGLEKDGVRFWN</sequence>
<accession>A0A6A6JIB9</accession>
<organism evidence="2 3">
    <name type="scientific">Westerdykella ornata</name>
    <dbReference type="NCBI Taxonomy" id="318751"/>
    <lineage>
        <taxon>Eukaryota</taxon>
        <taxon>Fungi</taxon>
        <taxon>Dikarya</taxon>
        <taxon>Ascomycota</taxon>
        <taxon>Pezizomycotina</taxon>
        <taxon>Dothideomycetes</taxon>
        <taxon>Pleosporomycetidae</taxon>
        <taxon>Pleosporales</taxon>
        <taxon>Sporormiaceae</taxon>
        <taxon>Westerdykella</taxon>
    </lineage>
</organism>
<gene>
    <name evidence="2" type="ORF">EI97DRAFT_450737</name>
</gene>
<reference evidence="2" key="1">
    <citation type="journal article" date="2020" name="Stud. Mycol.">
        <title>101 Dothideomycetes genomes: a test case for predicting lifestyles and emergence of pathogens.</title>
        <authorList>
            <person name="Haridas S."/>
            <person name="Albert R."/>
            <person name="Binder M."/>
            <person name="Bloem J."/>
            <person name="Labutti K."/>
            <person name="Salamov A."/>
            <person name="Andreopoulos B."/>
            <person name="Baker S."/>
            <person name="Barry K."/>
            <person name="Bills G."/>
            <person name="Bluhm B."/>
            <person name="Cannon C."/>
            <person name="Castanera R."/>
            <person name="Culley D."/>
            <person name="Daum C."/>
            <person name="Ezra D."/>
            <person name="Gonzalez J."/>
            <person name="Henrissat B."/>
            <person name="Kuo A."/>
            <person name="Liang C."/>
            <person name="Lipzen A."/>
            <person name="Lutzoni F."/>
            <person name="Magnuson J."/>
            <person name="Mondo S."/>
            <person name="Nolan M."/>
            <person name="Ohm R."/>
            <person name="Pangilinan J."/>
            <person name="Park H.-J."/>
            <person name="Ramirez L."/>
            <person name="Alfaro M."/>
            <person name="Sun H."/>
            <person name="Tritt A."/>
            <person name="Yoshinaga Y."/>
            <person name="Zwiers L.-H."/>
            <person name="Turgeon B."/>
            <person name="Goodwin S."/>
            <person name="Spatafora J."/>
            <person name="Crous P."/>
            <person name="Grigoriev I."/>
        </authorList>
    </citation>
    <scope>NUCLEOTIDE SEQUENCE</scope>
    <source>
        <strain evidence="2">CBS 379.55</strain>
    </source>
</reference>
<dbReference type="Pfam" id="PF00144">
    <property type="entry name" value="Beta-lactamase"/>
    <property type="match status" value="1"/>
</dbReference>
<evidence type="ECO:0000313" key="2">
    <source>
        <dbReference type="EMBL" id="KAF2275954.1"/>
    </source>
</evidence>
<dbReference type="PANTHER" id="PTHR43283:SF3">
    <property type="entry name" value="BETA-LACTAMASE FAMILY PROTEIN (AFU_ORTHOLOGUE AFUA_5G07500)"/>
    <property type="match status" value="1"/>
</dbReference>
<proteinExistence type="predicted"/>
<evidence type="ECO:0000259" key="1">
    <source>
        <dbReference type="Pfam" id="PF00144"/>
    </source>
</evidence>
<dbReference type="PANTHER" id="PTHR43283">
    <property type="entry name" value="BETA-LACTAMASE-RELATED"/>
    <property type="match status" value="1"/>
</dbReference>